<evidence type="ECO:0000313" key="2">
    <source>
        <dbReference type="EMBL" id="AFU58246.1"/>
    </source>
</evidence>
<feature type="transmembrane region" description="Helical" evidence="1">
    <location>
        <begin position="40"/>
        <end position="60"/>
    </location>
</feature>
<dbReference type="HOGENOM" id="CLU_1021636_0_0_2"/>
<protein>
    <submittedName>
        <fullName evidence="2">Uncharacterized protein</fullName>
    </submittedName>
</protein>
<keyword evidence="3" id="KW-1185">Reference proteome</keyword>
<dbReference type="KEGG" id="nga:Ngar_c13080"/>
<evidence type="ECO:0000313" key="3">
    <source>
        <dbReference type="Proteomes" id="UP000008037"/>
    </source>
</evidence>
<keyword evidence="1" id="KW-0472">Membrane</keyword>
<organism evidence="2 3">
    <name type="scientific">Nitrososphaera gargensis (strain Ga9.2)</name>
    <dbReference type="NCBI Taxonomy" id="1237085"/>
    <lineage>
        <taxon>Archaea</taxon>
        <taxon>Nitrososphaerota</taxon>
        <taxon>Nitrososphaeria</taxon>
        <taxon>Nitrososphaerales</taxon>
        <taxon>Nitrososphaeraceae</taxon>
        <taxon>Nitrososphaera</taxon>
    </lineage>
</organism>
<accession>K0IAA0</accession>
<keyword evidence="1" id="KW-1133">Transmembrane helix</keyword>
<feature type="transmembrane region" description="Helical" evidence="1">
    <location>
        <begin position="229"/>
        <end position="254"/>
    </location>
</feature>
<keyword evidence="1" id="KW-0812">Transmembrane</keyword>
<reference evidence="2 3" key="1">
    <citation type="journal article" date="2012" name="Environ. Microbiol.">
        <title>The genome of the ammonia-oxidizing Candidatus Nitrososphaera gargensis: insights into metabolic versatility and environmental adaptations.</title>
        <authorList>
            <person name="Spang A."/>
            <person name="Poehlein A."/>
            <person name="Offre P."/>
            <person name="Zumbragel S."/>
            <person name="Haider S."/>
            <person name="Rychlik N."/>
            <person name="Nowka B."/>
            <person name="Schmeisser C."/>
            <person name="Lebedeva E.V."/>
            <person name="Rattei T."/>
            <person name="Bohm C."/>
            <person name="Schmid M."/>
            <person name="Galushko A."/>
            <person name="Hatzenpichler R."/>
            <person name="Weinmaier T."/>
            <person name="Daniel R."/>
            <person name="Schleper C."/>
            <person name="Spieck E."/>
            <person name="Streit W."/>
            <person name="Wagner M."/>
        </authorList>
    </citation>
    <scope>NUCLEOTIDE SEQUENCE [LARGE SCALE GENOMIC DNA]</scope>
    <source>
        <strain evidence="3">Ga9.2</strain>
    </source>
</reference>
<gene>
    <name evidence="2" type="ordered locus">Ngar_c13080</name>
</gene>
<feature type="transmembrane region" description="Helical" evidence="1">
    <location>
        <begin position="7"/>
        <end position="28"/>
    </location>
</feature>
<dbReference type="EMBL" id="CP002408">
    <property type="protein sequence ID" value="AFU58246.1"/>
    <property type="molecule type" value="Genomic_DNA"/>
</dbReference>
<dbReference type="BioCyc" id="CNIT1237085:G1324-1306-MONOMER"/>
<name>K0IAA0_NITGG</name>
<dbReference type="Proteomes" id="UP000008037">
    <property type="component" value="Chromosome"/>
</dbReference>
<dbReference type="InParanoid" id="K0IAA0"/>
<feature type="transmembrane region" description="Helical" evidence="1">
    <location>
        <begin position="137"/>
        <end position="158"/>
    </location>
</feature>
<proteinExistence type="predicted"/>
<evidence type="ECO:0000256" key="1">
    <source>
        <dbReference type="SAM" id="Phobius"/>
    </source>
</evidence>
<dbReference type="AlphaFoldDB" id="K0IAA0"/>
<sequence>MNLRRKGAIVAIASMIAILYVLSPVPYLLSADRPSSILPVFQIVIPALAFPLIALLVFAVPKRVIDREPVSEHAMHDMAEYRFKRKSLVSGAAGGLIAASVLVGLIFAGDTAVGLPSGTFYSIIGVAMGGLEMPASVYFGIALHLLTGTLVGATFGYVTAVTGPFNITSIAKGAGVGVLAGFVTFSLLFIPLTRFEVEPSLLRILASIYPPGTSDIALQNKALDIMSSVLAGAILLHMVYGAIMGTITALILLVRHKKQEKVSGSSSASIAG</sequence>
<feature type="transmembrane region" description="Helical" evidence="1">
    <location>
        <begin position="88"/>
        <end position="108"/>
    </location>
</feature>
<feature type="transmembrane region" description="Helical" evidence="1">
    <location>
        <begin position="170"/>
        <end position="192"/>
    </location>
</feature>